<dbReference type="EMBL" id="RDQH01000342">
    <property type="protein sequence ID" value="RXH70554.1"/>
    <property type="molecule type" value="Genomic_DNA"/>
</dbReference>
<proteinExistence type="predicted"/>
<sequence>MVSPAMKDRFWTRKEDEAICRAYRWVSKDSVRGSSQTSEGVWTRVFKKYLNFYEGTTPLNIRNHESCSSRWKKHLHPTASRHENGANYYDEISHEAFWELIGFGFRRNSEVKREGGQITLMMGDPLRSCS</sequence>
<dbReference type="PROSITE" id="PS50090">
    <property type="entry name" value="MYB_LIKE"/>
    <property type="match status" value="1"/>
</dbReference>
<evidence type="ECO:0000313" key="3">
    <source>
        <dbReference type="Proteomes" id="UP000290289"/>
    </source>
</evidence>
<accession>A0A498HJQ2</accession>
<organism evidence="2 3">
    <name type="scientific">Malus domestica</name>
    <name type="common">Apple</name>
    <name type="synonym">Pyrus malus</name>
    <dbReference type="NCBI Taxonomy" id="3750"/>
    <lineage>
        <taxon>Eukaryota</taxon>
        <taxon>Viridiplantae</taxon>
        <taxon>Streptophyta</taxon>
        <taxon>Embryophyta</taxon>
        <taxon>Tracheophyta</taxon>
        <taxon>Spermatophyta</taxon>
        <taxon>Magnoliopsida</taxon>
        <taxon>eudicotyledons</taxon>
        <taxon>Gunneridae</taxon>
        <taxon>Pentapetalae</taxon>
        <taxon>rosids</taxon>
        <taxon>fabids</taxon>
        <taxon>Rosales</taxon>
        <taxon>Rosaceae</taxon>
        <taxon>Amygdaloideae</taxon>
        <taxon>Maleae</taxon>
        <taxon>Malus</taxon>
    </lineage>
</organism>
<evidence type="ECO:0000313" key="2">
    <source>
        <dbReference type="EMBL" id="RXH70554.1"/>
    </source>
</evidence>
<dbReference type="Gene3D" id="1.10.10.60">
    <property type="entry name" value="Homeodomain-like"/>
    <property type="match status" value="1"/>
</dbReference>
<feature type="domain" description="Myb-like" evidence="1">
    <location>
        <begin position="3"/>
        <end position="75"/>
    </location>
</feature>
<name>A0A498HJQ2_MALDO</name>
<dbReference type="InterPro" id="IPR001005">
    <property type="entry name" value="SANT/Myb"/>
</dbReference>
<evidence type="ECO:0000259" key="1">
    <source>
        <dbReference type="PROSITE" id="PS50090"/>
    </source>
</evidence>
<protein>
    <recommendedName>
        <fullName evidence="1">Myb-like domain-containing protein</fullName>
    </recommendedName>
</protein>
<dbReference type="PANTHER" id="PTHR45023">
    <property type="match status" value="1"/>
</dbReference>
<comment type="caution">
    <text evidence="2">The sequence shown here is derived from an EMBL/GenBank/DDBJ whole genome shotgun (WGS) entry which is preliminary data.</text>
</comment>
<gene>
    <name evidence="2" type="ORF">DVH24_013300</name>
</gene>
<reference evidence="2 3" key="1">
    <citation type="submission" date="2018-10" db="EMBL/GenBank/DDBJ databases">
        <title>A high-quality apple genome assembly.</title>
        <authorList>
            <person name="Hu J."/>
        </authorList>
    </citation>
    <scope>NUCLEOTIDE SEQUENCE [LARGE SCALE GENOMIC DNA]</scope>
    <source>
        <strain evidence="3">cv. HFTH1</strain>
        <tissue evidence="2">Young leaf</tissue>
    </source>
</reference>
<dbReference type="Proteomes" id="UP000290289">
    <property type="component" value="Chromosome 16"/>
</dbReference>
<dbReference type="PANTHER" id="PTHR45023:SF4">
    <property type="entry name" value="GLYCINE-RICH PROTEIN-RELATED"/>
    <property type="match status" value="1"/>
</dbReference>
<keyword evidence="3" id="KW-1185">Reference proteome</keyword>
<dbReference type="AlphaFoldDB" id="A0A498HJQ2"/>